<evidence type="ECO:0000259" key="9">
    <source>
        <dbReference type="Pfam" id="PF01850"/>
    </source>
</evidence>
<keyword evidence="2 8" id="KW-1277">Toxin-antitoxin system</keyword>
<keyword evidence="4 8" id="KW-0479">Metal-binding</keyword>
<evidence type="ECO:0000313" key="11">
    <source>
        <dbReference type="Proteomes" id="UP000008366"/>
    </source>
</evidence>
<dbReference type="GO" id="GO:0004540">
    <property type="term" value="F:RNA nuclease activity"/>
    <property type="evidence" value="ECO:0007669"/>
    <property type="project" value="InterPro"/>
</dbReference>
<dbReference type="GO" id="GO:0000287">
    <property type="term" value="F:magnesium ion binding"/>
    <property type="evidence" value="ECO:0007669"/>
    <property type="project" value="UniProtKB-UniRule"/>
</dbReference>
<dbReference type="InterPro" id="IPR050556">
    <property type="entry name" value="Type_II_TA_system_RNase"/>
</dbReference>
<evidence type="ECO:0000256" key="4">
    <source>
        <dbReference type="ARBA" id="ARBA00022723"/>
    </source>
</evidence>
<evidence type="ECO:0000256" key="1">
    <source>
        <dbReference type="ARBA" id="ARBA00001946"/>
    </source>
</evidence>
<dbReference type="InterPro" id="IPR002716">
    <property type="entry name" value="PIN_dom"/>
</dbReference>
<dbReference type="RefSeq" id="WP_006593091.1">
    <property type="nucleotide sequence ID" value="NZ_BAHD01000042.1"/>
</dbReference>
<comment type="function">
    <text evidence="8">Toxic component of a toxin-antitoxin (TA) system. An RNase.</text>
</comment>
<dbReference type="HAMAP" id="MF_00265">
    <property type="entry name" value="VapC_Nob1"/>
    <property type="match status" value="1"/>
</dbReference>
<comment type="cofactor">
    <cofactor evidence="1 8">
        <name>Mg(2+)</name>
        <dbReference type="ChEBI" id="CHEBI:18420"/>
    </cofactor>
</comment>
<dbReference type="GO" id="GO:0090729">
    <property type="term" value="F:toxin activity"/>
    <property type="evidence" value="ECO:0007669"/>
    <property type="project" value="UniProtKB-KW"/>
</dbReference>
<dbReference type="Pfam" id="PF01850">
    <property type="entry name" value="PIN"/>
    <property type="match status" value="1"/>
</dbReference>
<dbReference type="AlphaFoldDB" id="K6XCL4"/>
<comment type="caution">
    <text evidence="10">The sequence shown here is derived from an EMBL/GenBank/DDBJ whole genome shotgun (WGS) entry which is preliminary data.</text>
</comment>
<keyword evidence="5 8" id="KW-0378">Hydrolase</keyword>
<dbReference type="eggNOG" id="COG1487">
    <property type="taxonomic scope" value="Bacteria"/>
</dbReference>
<sequence>MIIADTNVVSEFMKDAPNTAVLRWAQGIRRADLTITVITVEEVERGLGRMPAGRRRRDLEQRWDGLLRRFTDSITSYDLAAAHATAGVLVESLRRGHQMTLADAQIAGICRSLGATLATRNTKDFEDIAELDIVDPFDAPPT</sequence>
<evidence type="ECO:0000256" key="6">
    <source>
        <dbReference type="ARBA" id="ARBA00022842"/>
    </source>
</evidence>
<evidence type="ECO:0000256" key="5">
    <source>
        <dbReference type="ARBA" id="ARBA00022801"/>
    </source>
</evidence>
<dbReference type="PANTHER" id="PTHR33653">
    <property type="entry name" value="RIBONUCLEASE VAPC2"/>
    <property type="match status" value="1"/>
</dbReference>
<proteinExistence type="inferred from homology"/>
<protein>
    <recommendedName>
        <fullName evidence="8">Ribonuclease VapC</fullName>
        <shortName evidence="8">RNase VapC</shortName>
        <ecNumber evidence="8">3.1.-.-</ecNumber>
    </recommendedName>
    <alternativeName>
        <fullName evidence="8">Toxin VapC</fullName>
    </alternativeName>
</protein>
<name>K6XCL4_9MICO</name>
<dbReference type="SUPFAM" id="SSF88723">
    <property type="entry name" value="PIN domain-like"/>
    <property type="match status" value="1"/>
</dbReference>
<evidence type="ECO:0000256" key="2">
    <source>
        <dbReference type="ARBA" id="ARBA00022649"/>
    </source>
</evidence>
<dbReference type="PANTHER" id="PTHR33653:SF1">
    <property type="entry name" value="RIBONUCLEASE VAPC2"/>
    <property type="match status" value="1"/>
</dbReference>
<feature type="binding site" evidence="8">
    <location>
        <position position="103"/>
    </location>
    <ligand>
        <name>Mg(2+)</name>
        <dbReference type="ChEBI" id="CHEBI:18420"/>
    </ligand>
</feature>
<keyword evidence="3 8" id="KW-0540">Nuclease</keyword>
<dbReference type="Gene3D" id="3.40.50.1010">
    <property type="entry name" value="5'-nuclease"/>
    <property type="match status" value="1"/>
</dbReference>
<keyword evidence="11" id="KW-1185">Reference proteome</keyword>
<feature type="binding site" evidence="8">
    <location>
        <position position="5"/>
    </location>
    <ligand>
        <name>Mg(2+)</name>
        <dbReference type="ChEBI" id="CHEBI:18420"/>
    </ligand>
</feature>
<dbReference type="OrthoDB" id="9804823at2"/>
<keyword evidence="6 8" id="KW-0460">Magnesium</keyword>
<evidence type="ECO:0000313" key="10">
    <source>
        <dbReference type="EMBL" id="GAB96559.1"/>
    </source>
</evidence>
<evidence type="ECO:0000256" key="3">
    <source>
        <dbReference type="ARBA" id="ARBA00022722"/>
    </source>
</evidence>
<feature type="domain" description="PIN" evidence="9">
    <location>
        <begin position="2"/>
        <end position="130"/>
    </location>
</feature>
<dbReference type="Proteomes" id="UP000008366">
    <property type="component" value="Unassembled WGS sequence"/>
</dbReference>
<keyword evidence="8" id="KW-0800">Toxin</keyword>
<reference evidence="10 11" key="1">
    <citation type="submission" date="2012-08" db="EMBL/GenBank/DDBJ databases">
        <title>Whole genome shotgun sequence of Kineosphaera limosa NBRC 100340.</title>
        <authorList>
            <person name="Yoshida I."/>
            <person name="Isaki S."/>
            <person name="Hosoyama A."/>
            <person name="Tsuchikane K."/>
            <person name="Katsumata H."/>
            <person name="Ando Y."/>
            <person name="Ohji S."/>
            <person name="Hamada M."/>
            <person name="Tamura T."/>
            <person name="Yamazoe A."/>
            <person name="Yamazaki S."/>
            <person name="Fujita N."/>
        </authorList>
    </citation>
    <scope>NUCLEOTIDE SEQUENCE [LARGE SCALE GENOMIC DNA]</scope>
    <source>
        <strain evidence="10 11">NBRC 100340</strain>
    </source>
</reference>
<evidence type="ECO:0000256" key="7">
    <source>
        <dbReference type="ARBA" id="ARBA00038093"/>
    </source>
</evidence>
<accession>K6XCL4</accession>
<dbReference type="CDD" id="cd18731">
    <property type="entry name" value="PIN_NgFitB-like"/>
    <property type="match status" value="1"/>
</dbReference>
<dbReference type="EC" id="3.1.-.-" evidence="8"/>
<dbReference type="EMBL" id="BAHD01000042">
    <property type="protein sequence ID" value="GAB96559.1"/>
    <property type="molecule type" value="Genomic_DNA"/>
</dbReference>
<organism evidence="10 11">
    <name type="scientific">Kineosphaera limosa NBRC 100340</name>
    <dbReference type="NCBI Taxonomy" id="1184609"/>
    <lineage>
        <taxon>Bacteria</taxon>
        <taxon>Bacillati</taxon>
        <taxon>Actinomycetota</taxon>
        <taxon>Actinomycetes</taxon>
        <taxon>Micrococcales</taxon>
        <taxon>Dermatophilaceae</taxon>
        <taxon>Kineosphaera</taxon>
    </lineage>
</organism>
<gene>
    <name evidence="8" type="primary">vapC</name>
    <name evidence="10" type="ORF">KILIM_042_00030</name>
</gene>
<dbReference type="InterPro" id="IPR029060">
    <property type="entry name" value="PIN-like_dom_sf"/>
</dbReference>
<comment type="similarity">
    <text evidence="7 8">Belongs to the PINc/VapC protein family.</text>
</comment>
<dbReference type="GO" id="GO:0016787">
    <property type="term" value="F:hydrolase activity"/>
    <property type="evidence" value="ECO:0007669"/>
    <property type="project" value="UniProtKB-KW"/>
</dbReference>
<dbReference type="InterPro" id="IPR022907">
    <property type="entry name" value="VapC_family"/>
</dbReference>
<evidence type="ECO:0000256" key="8">
    <source>
        <dbReference type="HAMAP-Rule" id="MF_00265"/>
    </source>
</evidence>
<dbReference type="STRING" id="1184609.KILIM_042_00030"/>